<proteinExistence type="inferred from homology"/>
<sequence>MQKILNFFIYITIVIVLVIYSPLVMSVEAVRYDPGLNWQVLESPHFSVYFSKLQNNEQNEDDFSYHNEQLAQQVANIAEETYHQINAQLGSPNKHHHLQKIAIIMEDFSDYALGFATSFPHRVIRLSLTAPTAKSFDMKFKSWLKMVITHEYTHLAHFEMTSGPTTALRALFGQILTPNALQPIWSIEGFAVYNETKFTAGGRGIDARYDMYLRMAALEDQFNTIDQINGYYLTSWPDGTAPYIYGQSLVHFIAQKYGEDKIITMSEIFCEYPYLGFNYAVKRAIGLNLKELYQSWKENLKEKYQLQAQKILSQKNLTSSQQLTKYHYWVDYPHWLSAPEGDKIAVRVSTPHSYPFIQIIDPLNSSLPLPLTPRSTEKEPLIRRTYGRDSTFSLSADGSKIIYAKLDDYEQFYNFYDLYLFDLKTKKETRLSEGLRARDPSWSPNPETENPQIVAVINQSGTNNLALINLPSPNSSINEVQPTYKLITKKEIIYLTDFRDGTQLYQPSWSPKGDRIAFSAWRQGYQDIYILNLDADNRRTNNLNPGNIDNFALQSIQPIFQDKFIDLSPCWSPDGQYLFFASNRTGIYNIFAFSFLNNKLYQVTNVLGGAFQPAISPDGTQLAFISYHATGYELHLMKVEVMNPNSSPNQWAEIKIEYVETTIMEEQPFIKDLNTSSDSNSNSNSKNNYPIHPYRPLTSFWPPTYWIPAARLTESGLGIGFSTKSEDILGFYSLPLSVTYGIFNNSLSYNLNYYNYSYLPIINFYLSGNTVLASQTPTSWWEEGKTGINVYFPLKGQTTSTTNSRQYRQVFSLGYQYEKFFSGTSNAPSLLNTDPQKITSLKLGYSYSDAEKYGFSISPEIGNSFSLTYEHADKALGGDYTFDKLIFDGRKFIPLPLPSPHQVLALRLVAGTSSSSILESDLGGEKFKLGGNYSADNLSSTEVNTFSLRGYKPATLEGNNLILTSLEYRFPLANIEHGLQIGPLYIFLERLSGAFFIDIGNAWESASSSASASLNKTNEENEINSIWQDFKSSIGVELKADFNYQYDSPFTLRLGAAKALTDPKGYDIYLTLGTSF</sequence>
<evidence type="ECO:0000256" key="4">
    <source>
        <dbReference type="SAM" id="Phobius"/>
    </source>
</evidence>
<keyword evidence="3 4" id="KW-0472">Membrane</keyword>
<dbReference type="SUPFAM" id="SSF82171">
    <property type="entry name" value="DPP6 N-terminal domain-like"/>
    <property type="match status" value="1"/>
</dbReference>
<keyword evidence="4" id="KW-1133">Transmembrane helix</keyword>
<dbReference type="Pfam" id="PF07676">
    <property type="entry name" value="PD40"/>
    <property type="match status" value="3"/>
</dbReference>
<dbReference type="GO" id="GO:0019867">
    <property type="term" value="C:outer membrane"/>
    <property type="evidence" value="ECO:0007669"/>
    <property type="project" value="InterPro"/>
</dbReference>
<dbReference type="AlphaFoldDB" id="A0A1F5AD24"/>
<dbReference type="PANTHER" id="PTHR36842:SF1">
    <property type="entry name" value="PROTEIN TOLB"/>
    <property type="match status" value="1"/>
</dbReference>
<evidence type="ECO:0000313" key="7">
    <source>
        <dbReference type="Proteomes" id="UP000177701"/>
    </source>
</evidence>
<protein>
    <recommendedName>
        <fullName evidence="5">Bacterial surface antigen (D15) domain-containing protein</fullName>
    </recommendedName>
</protein>
<dbReference type="InterPro" id="IPR011042">
    <property type="entry name" value="6-blade_b-propeller_TolB-like"/>
</dbReference>
<comment type="similarity">
    <text evidence="2">Belongs to the TolB family.</text>
</comment>
<name>A0A1F5AD24_9BACT</name>
<feature type="transmembrane region" description="Helical" evidence="4">
    <location>
        <begin position="7"/>
        <end position="25"/>
    </location>
</feature>
<evidence type="ECO:0000256" key="2">
    <source>
        <dbReference type="ARBA" id="ARBA00009820"/>
    </source>
</evidence>
<evidence type="ECO:0000256" key="1">
    <source>
        <dbReference type="ARBA" id="ARBA00004370"/>
    </source>
</evidence>
<dbReference type="InterPro" id="IPR011659">
    <property type="entry name" value="WD40"/>
</dbReference>
<evidence type="ECO:0000256" key="3">
    <source>
        <dbReference type="ARBA" id="ARBA00023136"/>
    </source>
</evidence>
<keyword evidence="4" id="KW-0812">Transmembrane</keyword>
<reference evidence="6 7" key="1">
    <citation type="journal article" date="2016" name="Nat. Commun.">
        <title>Thousands of microbial genomes shed light on interconnected biogeochemical processes in an aquifer system.</title>
        <authorList>
            <person name="Anantharaman K."/>
            <person name="Brown C.T."/>
            <person name="Hug L.A."/>
            <person name="Sharon I."/>
            <person name="Castelle C.J."/>
            <person name="Probst A.J."/>
            <person name="Thomas B.C."/>
            <person name="Singh A."/>
            <person name="Wilkins M.J."/>
            <person name="Karaoz U."/>
            <person name="Brodie E.L."/>
            <person name="Williams K.H."/>
            <person name="Hubbard S.S."/>
            <person name="Banfield J.F."/>
        </authorList>
    </citation>
    <scope>NUCLEOTIDE SEQUENCE [LARGE SCALE GENOMIC DNA]</scope>
</reference>
<accession>A0A1F5AD24</accession>
<gene>
    <name evidence="6" type="ORF">A2V47_03860</name>
</gene>
<feature type="domain" description="Bacterial surface antigen (D15)" evidence="5">
    <location>
        <begin position="745"/>
        <end position="1076"/>
    </location>
</feature>
<comment type="subcellular location">
    <subcellularLocation>
        <location evidence="1">Membrane</location>
    </subcellularLocation>
</comment>
<dbReference type="EMBL" id="MEYH01000034">
    <property type="protein sequence ID" value="OGD16412.1"/>
    <property type="molecule type" value="Genomic_DNA"/>
</dbReference>
<dbReference type="Gene3D" id="2.120.10.30">
    <property type="entry name" value="TolB, C-terminal domain"/>
    <property type="match status" value="2"/>
</dbReference>
<dbReference type="Gene3D" id="2.40.160.50">
    <property type="entry name" value="membrane protein fhac: a member of the omp85/tpsb transporter family"/>
    <property type="match status" value="1"/>
</dbReference>
<evidence type="ECO:0000313" key="6">
    <source>
        <dbReference type="EMBL" id="OGD16412.1"/>
    </source>
</evidence>
<dbReference type="Proteomes" id="UP000177701">
    <property type="component" value="Unassembled WGS sequence"/>
</dbReference>
<comment type="caution">
    <text evidence="6">The sequence shown here is derived from an EMBL/GenBank/DDBJ whole genome shotgun (WGS) entry which is preliminary data.</text>
</comment>
<dbReference type="InterPro" id="IPR000184">
    <property type="entry name" value="Bac_surfAg_D15"/>
</dbReference>
<evidence type="ECO:0000259" key="5">
    <source>
        <dbReference type="Pfam" id="PF01103"/>
    </source>
</evidence>
<dbReference type="STRING" id="1797291.A2V47_03860"/>
<organism evidence="6 7">
    <name type="scientific">Candidatus Sediminicultor quintus</name>
    <dbReference type="NCBI Taxonomy" id="1797291"/>
    <lineage>
        <taxon>Bacteria</taxon>
        <taxon>Pseudomonadati</taxon>
        <taxon>Atribacterota</taxon>
        <taxon>Candidatus Phoenicimicrobiia</taxon>
        <taxon>Candidatus Pheonicimicrobiales</taxon>
        <taxon>Candidatus Phoenicimicrobiaceae</taxon>
        <taxon>Candidatus Sediminicultor</taxon>
    </lineage>
</organism>
<dbReference type="PANTHER" id="PTHR36842">
    <property type="entry name" value="PROTEIN TOLB HOMOLOG"/>
    <property type="match status" value="1"/>
</dbReference>
<dbReference type="Pfam" id="PF01103">
    <property type="entry name" value="Omp85"/>
    <property type="match status" value="1"/>
</dbReference>